<dbReference type="RefSeq" id="WP_074837390.1">
    <property type="nucleotide sequence ID" value="NZ_FNYY01000011.1"/>
</dbReference>
<evidence type="ECO:0000256" key="1">
    <source>
        <dbReference type="ARBA" id="ARBA00005254"/>
    </source>
</evidence>
<sequence length="246" mass="25659">MDELGIDIADGIAVVTLNRPDSLNALNRVLRDGLVAALKDLDANQDIRAIILTGTGRTFCAGLDVRELEGSGNSVTDNIGSSDIGATIGALKTPLIAAINGLAVTGGFEITLACDIVVAADTAWFQDTHAKIGLLPGWGLSQRLPRIVGPSSAKEISLTARRVSATEAAQMGFVTRVVAPDDLLPAAREIAAGIAQWDPAHIARIKAVIDDGYGLPLRDALVLESERAADLNRQVTLAAGETKHGN</sequence>
<dbReference type="AlphaFoldDB" id="A0A975WBY6"/>
<comment type="similarity">
    <text evidence="1">Belongs to the enoyl-CoA hydratase/isomerase family.</text>
</comment>
<dbReference type="PANTHER" id="PTHR43802:SF1">
    <property type="entry name" value="IP11341P-RELATED"/>
    <property type="match status" value="1"/>
</dbReference>
<comment type="caution">
    <text evidence="2">The sequence shown here is derived from an EMBL/GenBank/DDBJ whole genome shotgun (WGS) entry which is preliminary data.</text>
</comment>
<dbReference type="InterPro" id="IPR029045">
    <property type="entry name" value="ClpP/crotonase-like_dom_sf"/>
</dbReference>
<dbReference type="GO" id="GO:0003824">
    <property type="term" value="F:catalytic activity"/>
    <property type="evidence" value="ECO:0007669"/>
    <property type="project" value="UniProtKB-ARBA"/>
</dbReference>
<evidence type="ECO:0000313" key="2">
    <source>
        <dbReference type="EMBL" id="SEJ83584.1"/>
    </source>
</evidence>
<accession>A0A975WBY6</accession>
<evidence type="ECO:0000313" key="3">
    <source>
        <dbReference type="Proteomes" id="UP000182932"/>
    </source>
</evidence>
<dbReference type="PANTHER" id="PTHR43802">
    <property type="entry name" value="ENOYL-COA HYDRATASE"/>
    <property type="match status" value="1"/>
</dbReference>
<reference evidence="2 3" key="1">
    <citation type="submission" date="2016-10" db="EMBL/GenBank/DDBJ databases">
        <authorList>
            <person name="Varghese N."/>
            <person name="Submissions S."/>
        </authorList>
    </citation>
    <scope>NUCLEOTIDE SEQUENCE [LARGE SCALE GENOMIC DNA]</scope>
    <source>
        <strain evidence="2 3">FF3</strain>
    </source>
</reference>
<protein>
    <submittedName>
        <fullName evidence="2">Enoyl-CoA hydratase</fullName>
    </submittedName>
</protein>
<dbReference type="GeneID" id="80819352"/>
<gene>
    <name evidence="2" type="ORF">SAMN04487940_111105</name>
</gene>
<dbReference type="Pfam" id="PF00378">
    <property type="entry name" value="ECH_1"/>
    <property type="match status" value="1"/>
</dbReference>
<dbReference type="Proteomes" id="UP000182932">
    <property type="component" value="Unassembled WGS sequence"/>
</dbReference>
<dbReference type="EMBL" id="FNYY01000011">
    <property type="protein sequence ID" value="SEJ83584.1"/>
    <property type="molecule type" value="Genomic_DNA"/>
</dbReference>
<dbReference type="CDD" id="cd06558">
    <property type="entry name" value="crotonase-like"/>
    <property type="match status" value="1"/>
</dbReference>
<dbReference type="Gene3D" id="3.90.226.10">
    <property type="entry name" value="2-enoyl-CoA Hydratase, Chain A, domain 1"/>
    <property type="match status" value="1"/>
</dbReference>
<organism evidence="2 3">
    <name type="scientific">Marinovum algicola</name>
    <dbReference type="NCBI Taxonomy" id="42444"/>
    <lineage>
        <taxon>Bacteria</taxon>
        <taxon>Pseudomonadati</taxon>
        <taxon>Pseudomonadota</taxon>
        <taxon>Alphaproteobacteria</taxon>
        <taxon>Rhodobacterales</taxon>
        <taxon>Roseobacteraceae</taxon>
        <taxon>Marinovum</taxon>
    </lineage>
</organism>
<dbReference type="InterPro" id="IPR001753">
    <property type="entry name" value="Enoyl-CoA_hydra/iso"/>
</dbReference>
<proteinExistence type="inferred from homology"/>
<keyword evidence="3" id="KW-1185">Reference proteome</keyword>
<name>A0A975WBY6_9RHOB</name>
<dbReference type="SUPFAM" id="SSF52096">
    <property type="entry name" value="ClpP/crotonase"/>
    <property type="match status" value="1"/>
</dbReference>
<dbReference type="NCBIfam" id="NF004840">
    <property type="entry name" value="PRK06190.1"/>
    <property type="match status" value="1"/>
</dbReference>